<evidence type="ECO:0000256" key="6">
    <source>
        <dbReference type="SAM" id="MobiDB-lite"/>
    </source>
</evidence>
<dbReference type="InterPro" id="IPR036576">
    <property type="entry name" value="WRKY_dom_sf"/>
</dbReference>
<dbReference type="InterPro" id="IPR003657">
    <property type="entry name" value="WRKY_dom"/>
</dbReference>
<dbReference type="GO" id="GO:0043565">
    <property type="term" value="F:sequence-specific DNA binding"/>
    <property type="evidence" value="ECO:0007669"/>
    <property type="project" value="InterPro"/>
</dbReference>
<dbReference type="InterPro" id="IPR044810">
    <property type="entry name" value="WRKY_plant"/>
</dbReference>
<keyword evidence="5" id="KW-0539">Nucleus</keyword>
<name>A0A6I9THF0_SESIN</name>
<sequence length="316" mass="35183">MEFTSLLNTTSLDLNVKPLRFLDDAPSPKQELESTSIELGRHVTMRQERSALIEELNRVSAENKKLTELLTVMCENYTELRNQLMEQTSKNLGVVDNINTAASSKRKAESSINNNNNRTTNIGPSESSSSDEDSSKKPREEHIKAKISRVYVRTEASDTSLIVKDGYQWRKYGQKVTRDNPCPRAYFKCSFAPTCPVKKKVQRSVEDQSIVVATYEGEHNHPHPTKPETTSGSNRSLTLGTVPCSTSISSSGPTITLDLTKPKPSHDEMTSLRDKIDAPEIPKYLVEQMASILTKDPNFKAAFAAAISGKFLQQSN</sequence>
<dbReference type="Gene3D" id="2.20.25.80">
    <property type="entry name" value="WRKY domain"/>
    <property type="match status" value="1"/>
</dbReference>
<proteinExistence type="predicted"/>
<protein>
    <submittedName>
        <fullName evidence="9">Probable WRKY transcription factor 40</fullName>
    </submittedName>
</protein>
<dbReference type="GO" id="GO:0002237">
    <property type="term" value="P:response to molecule of bacterial origin"/>
    <property type="evidence" value="ECO:0007669"/>
    <property type="project" value="UniProtKB-ARBA"/>
</dbReference>
<dbReference type="Proteomes" id="UP000504604">
    <property type="component" value="Linkage group LG1"/>
</dbReference>
<keyword evidence="4" id="KW-0804">Transcription</keyword>
<dbReference type="GO" id="GO:0009751">
    <property type="term" value="P:response to salicylic acid"/>
    <property type="evidence" value="ECO:0007669"/>
    <property type="project" value="UniProtKB-ARBA"/>
</dbReference>
<evidence type="ECO:0000313" key="9">
    <source>
        <dbReference type="RefSeq" id="XP_011082382.1"/>
    </source>
</evidence>
<dbReference type="FunFam" id="2.20.25.80:FF:000008">
    <property type="entry name" value="WRKY transcription factor 40"/>
    <property type="match status" value="1"/>
</dbReference>
<feature type="region of interest" description="Disordered" evidence="6">
    <location>
        <begin position="103"/>
        <end position="142"/>
    </location>
</feature>
<dbReference type="SUPFAM" id="SSF118290">
    <property type="entry name" value="WRKY DNA-binding domain"/>
    <property type="match status" value="1"/>
</dbReference>
<keyword evidence="8" id="KW-1185">Reference proteome</keyword>
<evidence type="ECO:0000259" key="7">
    <source>
        <dbReference type="PROSITE" id="PS50811"/>
    </source>
</evidence>
<dbReference type="PANTHER" id="PTHR31429:SF3">
    <property type="entry name" value="WRKY TRANSCRIPTION FACTOR 40-RELATED"/>
    <property type="match status" value="1"/>
</dbReference>
<feature type="compositionally biased region" description="Basic and acidic residues" evidence="6">
    <location>
        <begin position="133"/>
        <end position="142"/>
    </location>
</feature>
<evidence type="ECO:0000256" key="1">
    <source>
        <dbReference type="ARBA" id="ARBA00004123"/>
    </source>
</evidence>
<dbReference type="AlphaFoldDB" id="A0A6I9THF0"/>
<comment type="subcellular location">
    <subcellularLocation>
        <location evidence="1">Nucleus</location>
    </subcellularLocation>
</comment>
<evidence type="ECO:0000313" key="8">
    <source>
        <dbReference type="Proteomes" id="UP000504604"/>
    </source>
</evidence>
<feature type="compositionally biased region" description="Low complexity" evidence="6">
    <location>
        <begin position="113"/>
        <end position="128"/>
    </location>
</feature>
<dbReference type="GO" id="GO:0003700">
    <property type="term" value="F:DNA-binding transcription factor activity"/>
    <property type="evidence" value="ECO:0007669"/>
    <property type="project" value="InterPro"/>
</dbReference>
<reference evidence="8" key="1">
    <citation type="submission" date="2024-10" db="UniProtKB">
        <authorList>
            <consortium name="RefSeq"/>
        </authorList>
    </citation>
    <scope>NUCLEOTIDE SEQUENCE [LARGE SCALE GENOMIC DNA]</scope>
    <source>
        <strain evidence="8">cv. Zhongzhi No. 13</strain>
    </source>
</reference>
<dbReference type="GO" id="GO:0031347">
    <property type="term" value="P:regulation of defense response"/>
    <property type="evidence" value="ECO:0007669"/>
    <property type="project" value="UniProtKB-ARBA"/>
</dbReference>
<organism evidence="8 9">
    <name type="scientific">Sesamum indicum</name>
    <name type="common">Oriental sesame</name>
    <name type="synonym">Sesamum orientale</name>
    <dbReference type="NCBI Taxonomy" id="4182"/>
    <lineage>
        <taxon>Eukaryota</taxon>
        <taxon>Viridiplantae</taxon>
        <taxon>Streptophyta</taxon>
        <taxon>Embryophyta</taxon>
        <taxon>Tracheophyta</taxon>
        <taxon>Spermatophyta</taxon>
        <taxon>Magnoliopsida</taxon>
        <taxon>eudicotyledons</taxon>
        <taxon>Gunneridae</taxon>
        <taxon>Pentapetalae</taxon>
        <taxon>asterids</taxon>
        <taxon>lamiids</taxon>
        <taxon>Lamiales</taxon>
        <taxon>Pedaliaceae</taxon>
        <taxon>Sesamum</taxon>
    </lineage>
</organism>
<dbReference type="RefSeq" id="XP_011082382.1">
    <property type="nucleotide sequence ID" value="XM_011084080.2"/>
</dbReference>
<dbReference type="Pfam" id="PF03106">
    <property type="entry name" value="WRKY"/>
    <property type="match status" value="1"/>
</dbReference>
<evidence type="ECO:0000256" key="2">
    <source>
        <dbReference type="ARBA" id="ARBA00023015"/>
    </source>
</evidence>
<dbReference type="OrthoDB" id="1879341at2759"/>
<dbReference type="GO" id="GO:0042742">
    <property type="term" value="P:defense response to bacterium"/>
    <property type="evidence" value="ECO:0007669"/>
    <property type="project" value="UniProtKB-ARBA"/>
</dbReference>
<dbReference type="KEGG" id="sind:105165167"/>
<reference evidence="9" key="2">
    <citation type="submission" date="2025-08" db="UniProtKB">
        <authorList>
            <consortium name="RefSeq"/>
        </authorList>
    </citation>
    <scope>IDENTIFICATION</scope>
</reference>
<evidence type="ECO:0000256" key="4">
    <source>
        <dbReference type="ARBA" id="ARBA00023163"/>
    </source>
</evidence>
<keyword evidence="3" id="KW-0238">DNA-binding</keyword>
<dbReference type="GO" id="GO:0005634">
    <property type="term" value="C:nucleus"/>
    <property type="evidence" value="ECO:0007669"/>
    <property type="project" value="UniProtKB-SubCell"/>
</dbReference>
<dbReference type="GO" id="GO:0050832">
    <property type="term" value="P:defense response to fungus"/>
    <property type="evidence" value="ECO:0007669"/>
    <property type="project" value="UniProtKB-ARBA"/>
</dbReference>
<dbReference type="GeneID" id="105165167"/>
<dbReference type="PROSITE" id="PS50811">
    <property type="entry name" value="WRKY"/>
    <property type="match status" value="1"/>
</dbReference>
<dbReference type="FunCoup" id="A0A6I9THF0">
    <property type="interactions" value="107"/>
</dbReference>
<evidence type="ECO:0000256" key="3">
    <source>
        <dbReference type="ARBA" id="ARBA00023125"/>
    </source>
</evidence>
<keyword evidence="2" id="KW-0805">Transcription regulation</keyword>
<gene>
    <name evidence="9" type="primary">LOC105165167</name>
</gene>
<dbReference type="InParanoid" id="A0A6I9THF0"/>
<dbReference type="SMART" id="SM00774">
    <property type="entry name" value="WRKY"/>
    <property type="match status" value="1"/>
</dbReference>
<accession>A0A6I9THF0</accession>
<feature type="domain" description="WRKY" evidence="7">
    <location>
        <begin position="158"/>
        <end position="224"/>
    </location>
</feature>
<evidence type="ECO:0000256" key="5">
    <source>
        <dbReference type="ARBA" id="ARBA00023242"/>
    </source>
</evidence>
<dbReference type="PANTHER" id="PTHR31429">
    <property type="entry name" value="WRKY TRANSCRIPTION FACTOR 36-RELATED"/>
    <property type="match status" value="1"/>
</dbReference>